<dbReference type="PANTHER" id="PTHR33223:SF10">
    <property type="entry name" value="AMINOTRANSFERASE-LIKE PLANT MOBILE DOMAIN-CONTAINING PROTEIN"/>
    <property type="match status" value="1"/>
</dbReference>
<organism evidence="4 5">
    <name type="scientific">Striga hermonthica</name>
    <name type="common">Purple witchweed</name>
    <name type="synonym">Buchnera hermonthica</name>
    <dbReference type="NCBI Taxonomy" id="68872"/>
    <lineage>
        <taxon>Eukaryota</taxon>
        <taxon>Viridiplantae</taxon>
        <taxon>Streptophyta</taxon>
        <taxon>Embryophyta</taxon>
        <taxon>Tracheophyta</taxon>
        <taxon>Spermatophyta</taxon>
        <taxon>Magnoliopsida</taxon>
        <taxon>eudicotyledons</taxon>
        <taxon>Gunneridae</taxon>
        <taxon>Pentapetalae</taxon>
        <taxon>asterids</taxon>
        <taxon>lamiids</taxon>
        <taxon>Lamiales</taxon>
        <taxon>Orobanchaceae</taxon>
        <taxon>Buchnereae</taxon>
        <taxon>Striga</taxon>
    </lineage>
</organism>
<accession>A0A9N7NRC0</accession>
<dbReference type="AlphaFoldDB" id="A0A9N7NRC0"/>
<comment type="caution">
    <text evidence="4">The sequence shown here is derived from an EMBL/GenBank/DDBJ whole genome shotgun (WGS) entry which is preliminary data.</text>
</comment>
<dbReference type="InterPro" id="IPR005162">
    <property type="entry name" value="Retrotrans_gag_dom"/>
</dbReference>
<evidence type="ECO:0000313" key="5">
    <source>
        <dbReference type="Proteomes" id="UP001153555"/>
    </source>
</evidence>
<proteinExistence type="predicted"/>
<feature type="domain" description="Retrotransposon gag" evidence="3">
    <location>
        <begin position="211"/>
        <end position="273"/>
    </location>
</feature>
<keyword evidence="1" id="KW-0175">Coiled coil</keyword>
<feature type="region of interest" description="Disordered" evidence="2">
    <location>
        <begin position="102"/>
        <end position="122"/>
    </location>
</feature>
<feature type="coiled-coil region" evidence="1">
    <location>
        <begin position="126"/>
        <end position="153"/>
    </location>
</feature>
<evidence type="ECO:0000259" key="3">
    <source>
        <dbReference type="Pfam" id="PF03732"/>
    </source>
</evidence>
<gene>
    <name evidence="4" type="ORF">SHERM_02618</name>
</gene>
<evidence type="ECO:0000256" key="1">
    <source>
        <dbReference type="SAM" id="Coils"/>
    </source>
</evidence>
<dbReference type="PANTHER" id="PTHR33223">
    <property type="entry name" value="CCHC-TYPE DOMAIN-CONTAINING PROTEIN"/>
    <property type="match status" value="1"/>
</dbReference>
<evidence type="ECO:0000313" key="4">
    <source>
        <dbReference type="EMBL" id="CAA0834811.1"/>
    </source>
</evidence>
<name>A0A9N7NRC0_STRHE</name>
<dbReference type="EMBL" id="CACSLK010028053">
    <property type="protein sequence ID" value="CAA0834811.1"/>
    <property type="molecule type" value="Genomic_DNA"/>
</dbReference>
<dbReference type="OrthoDB" id="1752139at2759"/>
<feature type="non-terminal residue" evidence="4">
    <location>
        <position position="274"/>
    </location>
</feature>
<feature type="non-terminal residue" evidence="4">
    <location>
        <position position="1"/>
    </location>
</feature>
<evidence type="ECO:0000256" key="2">
    <source>
        <dbReference type="SAM" id="MobiDB-lite"/>
    </source>
</evidence>
<dbReference type="Proteomes" id="UP001153555">
    <property type="component" value="Unassembled WGS sequence"/>
</dbReference>
<keyword evidence="5" id="KW-1185">Reference proteome</keyword>
<dbReference type="Pfam" id="PF03732">
    <property type="entry name" value="Retrotrans_gag"/>
    <property type="match status" value="1"/>
</dbReference>
<reference evidence="4" key="1">
    <citation type="submission" date="2019-12" db="EMBL/GenBank/DDBJ databases">
        <authorList>
            <person name="Scholes J."/>
        </authorList>
    </citation>
    <scope>NUCLEOTIDE SEQUENCE</scope>
</reference>
<sequence>EKGSATQGVGEEIVIRASVPEAVPEGEEPRMQMTREKLDRIVAEAVGRALVARDAAMKEKHTTMIERPGVEAERSAEVVERPIVAVERPIVRVEQHVPGIPRPLRGGSHCRDDQEESSVISPVVPRQSRDALMEQMANQIKELQARVEGMRHLRMQGHPFTNDVLGADLPHSFREPSIYYDGSSDPARHLRSFENVAVLHRYNDGVCCRAFLTTLKGPAHDWFHQLPAGSVHSFDAFSSLFINQFSSARKHEKTYMSLMNMQQWENESLREYVT</sequence>
<protein>
    <recommendedName>
        <fullName evidence="3">Retrotransposon gag domain-containing protein</fullName>
    </recommendedName>
</protein>